<dbReference type="SUPFAM" id="SSF56112">
    <property type="entry name" value="Protein kinase-like (PK-like)"/>
    <property type="match status" value="1"/>
</dbReference>
<keyword evidence="1" id="KW-0418">Kinase</keyword>
<name>A0A369XNY9_9PROT</name>
<organism evidence="1 2">
    <name type="scientific">Candidatus Accumulibacter meliphilus</name>
    <dbReference type="NCBI Taxonomy" id="2211374"/>
    <lineage>
        <taxon>Bacteria</taxon>
        <taxon>Pseudomonadati</taxon>
        <taxon>Pseudomonadota</taxon>
        <taxon>Betaproteobacteria</taxon>
        <taxon>Candidatus Accumulibacter</taxon>
    </lineage>
</organism>
<evidence type="ECO:0000313" key="1">
    <source>
        <dbReference type="EMBL" id="RDE50149.1"/>
    </source>
</evidence>
<protein>
    <submittedName>
        <fullName evidence="1">Lipopolysaccharide kinase</fullName>
    </submittedName>
</protein>
<dbReference type="PIRSF" id="PIRSF026326">
    <property type="entry name" value="InaA"/>
    <property type="match status" value="1"/>
</dbReference>
<dbReference type="InterPro" id="IPR027023">
    <property type="entry name" value="Put_LipoPS_kinase_InaA"/>
</dbReference>
<evidence type="ECO:0000313" key="2">
    <source>
        <dbReference type="Proteomes" id="UP000253831"/>
    </source>
</evidence>
<dbReference type="GO" id="GO:0016301">
    <property type="term" value="F:kinase activity"/>
    <property type="evidence" value="ECO:0007669"/>
    <property type="project" value="UniProtKB-KW"/>
</dbReference>
<sequence>MTVLKEYFNDAWLPILQHNHLESFEALWELNKDEWFEPPNYRRGGWSGVIRTSIALPEGGKVGVFIKRQENHFFRSWRNLFRLTATLEREFRNILNFRKLGVPTLEPIYYCQKTVAGKLRAIVVTRELAGYQPLDAPCYKPIDQLAKGRRRPLIARVAKTLRQMHDERLQHNCLYLKHIFVKEEPGEAADVRLIDLEKAKWRPIRSIIATRDLYSLYRCAEGWSRTDRLRFFLAYRDEDHLSVESKKLLRRIVKRLVDNNRRV</sequence>
<dbReference type="Pfam" id="PF06293">
    <property type="entry name" value="Kdo"/>
    <property type="match status" value="1"/>
</dbReference>
<dbReference type="Proteomes" id="UP000253831">
    <property type="component" value="Unassembled WGS sequence"/>
</dbReference>
<gene>
    <name evidence="1" type="ORF">DVS81_12865</name>
</gene>
<accession>A0A369XNY9</accession>
<dbReference type="EMBL" id="QPGA01000025">
    <property type="protein sequence ID" value="RDE50149.1"/>
    <property type="molecule type" value="Genomic_DNA"/>
</dbReference>
<comment type="caution">
    <text evidence="1">The sequence shown here is derived from an EMBL/GenBank/DDBJ whole genome shotgun (WGS) entry which is preliminary data.</text>
</comment>
<dbReference type="AlphaFoldDB" id="A0A369XNY9"/>
<proteinExistence type="predicted"/>
<dbReference type="InterPro" id="IPR011009">
    <property type="entry name" value="Kinase-like_dom_sf"/>
</dbReference>
<keyword evidence="1" id="KW-0808">Transferase</keyword>
<reference evidence="1 2" key="1">
    <citation type="submission" date="2018-05" db="EMBL/GenBank/DDBJ databases">
        <title>Integrated omic analyses show evidence that a Ca. Accumulibacter phosphatis strain performs denitrification under micro-aerobic conditions.</title>
        <authorList>
            <person name="Camejo P.Y."/>
            <person name="Katherine M.D."/>
            <person name="Daniel N.R."/>
        </authorList>
    </citation>
    <scope>NUCLEOTIDE SEQUENCE [LARGE SCALE GENOMIC DNA]</scope>
    <source>
        <strain evidence="1">UW-LDO-IC</strain>
    </source>
</reference>